<dbReference type="PANTHER" id="PTHR14226">
    <property type="entry name" value="NEUROPATHY TARGET ESTERASE/SWISS CHEESE D.MELANOGASTER"/>
    <property type="match status" value="1"/>
</dbReference>
<gene>
    <name evidence="6" type="ORF">HMPREF3195_01734</name>
</gene>
<proteinExistence type="predicted"/>
<dbReference type="PROSITE" id="PS51635">
    <property type="entry name" value="PNPLA"/>
    <property type="match status" value="1"/>
</dbReference>
<dbReference type="InterPro" id="IPR050301">
    <property type="entry name" value="NTE"/>
</dbReference>
<feature type="short sequence motif" description="GXSXG" evidence="4">
    <location>
        <begin position="47"/>
        <end position="51"/>
    </location>
</feature>
<evidence type="ECO:0000256" key="4">
    <source>
        <dbReference type="PROSITE-ProRule" id="PRU01161"/>
    </source>
</evidence>
<reference evidence="6 7" key="1">
    <citation type="submission" date="2016-02" db="EMBL/GenBank/DDBJ databases">
        <authorList>
            <person name="Wen L."/>
            <person name="He K."/>
            <person name="Yang H."/>
        </authorList>
    </citation>
    <scope>NUCLEOTIDE SEQUENCE [LARGE SCALE GENOMIC DNA]</scope>
    <source>
        <strain evidence="6 7">MJR8628A</strain>
    </source>
</reference>
<dbReference type="Pfam" id="PF19890">
    <property type="entry name" value="DUF6363"/>
    <property type="match status" value="1"/>
</dbReference>
<keyword evidence="2 4" id="KW-0442">Lipid degradation</keyword>
<evidence type="ECO:0000313" key="6">
    <source>
        <dbReference type="EMBL" id="KXI10614.1"/>
    </source>
</evidence>
<dbReference type="GO" id="GO:0016042">
    <property type="term" value="P:lipid catabolic process"/>
    <property type="evidence" value="ECO:0007669"/>
    <property type="project" value="UniProtKB-UniRule"/>
</dbReference>
<dbReference type="Proteomes" id="UP000070326">
    <property type="component" value="Unassembled WGS sequence"/>
</dbReference>
<evidence type="ECO:0000256" key="2">
    <source>
        <dbReference type="ARBA" id="ARBA00022963"/>
    </source>
</evidence>
<dbReference type="EMBL" id="LSQZ01000087">
    <property type="protein sequence ID" value="KXI10614.1"/>
    <property type="molecule type" value="Genomic_DNA"/>
</dbReference>
<feature type="short sequence motif" description="DGA/G" evidence="4">
    <location>
        <begin position="174"/>
        <end position="176"/>
    </location>
</feature>
<evidence type="ECO:0000256" key="1">
    <source>
        <dbReference type="ARBA" id="ARBA00022801"/>
    </source>
</evidence>
<protein>
    <submittedName>
        <fullName evidence="6">Phospholipase, patatin family</fullName>
    </submittedName>
</protein>
<dbReference type="AlphaFoldDB" id="A0A135YML7"/>
<dbReference type="InterPro" id="IPR016035">
    <property type="entry name" value="Acyl_Trfase/lysoPLipase"/>
</dbReference>
<organism evidence="6 7">
    <name type="scientific">Peptostreptococcus anaerobius</name>
    <dbReference type="NCBI Taxonomy" id="1261"/>
    <lineage>
        <taxon>Bacteria</taxon>
        <taxon>Bacillati</taxon>
        <taxon>Bacillota</taxon>
        <taxon>Clostridia</taxon>
        <taxon>Peptostreptococcales</taxon>
        <taxon>Peptostreptococcaceae</taxon>
        <taxon>Peptostreptococcus</taxon>
    </lineage>
</organism>
<feature type="active site" description="Proton acceptor" evidence="4">
    <location>
        <position position="174"/>
    </location>
</feature>
<keyword evidence="3 4" id="KW-0443">Lipid metabolism</keyword>
<comment type="caution">
    <text evidence="4">Lacks conserved residue(s) required for the propagation of feature annotation.</text>
</comment>
<dbReference type="InterPro" id="IPR002641">
    <property type="entry name" value="PNPLA_dom"/>
</dbReference>
<feature type="active site" description="Nucleophile" evidence="4">
    <location>
        <position position="49"/>
    </location>
</feature>
<dbReference type="PATRIC" id="fig|1261.5.peg.1739"/>
<feature type="domain" description="PNPLA" evidence="5">
    <location>
        <begin position="16"/>
        <end position="187"/>
    </location>
</feature>
<dbReference type="Gene3D" id="3.40.1090.10">
    <property type="entry name" value="Cytosolic phospholipase A2 catalytic domain"/>
    <property type="match status" value="2"/>
</dbReference>
<evidence type="ECO:0000259" key="5">
    <source>
        <dbReference type="PROSITE" id="PS51635"/>
    </source>
</evidence>
<evidence type="ECO:0000313" key="7">
    <source>
        <dbReference type="Proteomes" id="UP000070326"/>
    </source>
</evidence>
<dbReference type="PANTHER" id="PTHR14226:SF25">
    <property type="entry name" value="PHOSPHOESTERASE"/>
    <property type="match status" value="1"/>
</dbReference>
<dbReference type="InterPro" id="IPR037483">
    <property type="entry name" value="YjjU-like"/>
</dbReference>
<comment type="caution">
    <text evidence="6">The sequence shown here is derived from an EMBL/GenBank/DDBJ whole genome shotgun (WGS) entry which is preliminary data.</text>
</comment>
<dbReference type="STRING" id="1261.HMPREF3195_01734"/>
<dbReference type="Pfam" id="PF01734">
    <property type="entry name" value="Patatin"/>
    <property type="match status" value="1"/>
</dbReference>
<evidence type="ECO:0000256" key="3">
    <source>
        <dbReference type="ARBA" id="ARBA00023098"/>
    </source>
</evidence>
<dbReference type="CDD" id="cd07208">
    <property type="entry name" value="Pat_hypo_Ecoli_yjju_like"/>
    <property type="match status" value="1"/>
</dbReference>
<dbReference type="InterPro" id="IPR045943">
    <property type="entry name" value="DUF6363"/>
</dbReference>
<name>A0A135YML7_9FIRM</name>
<dbReference type="eggNOG" id="COG4667">
    <property type="taxonomic scope" value="Bacteria"/>
</dbReference>
<accession>A0A135YML7</accession>
<dbReference type="GO" id="GO:0016787">
    <property type="term" value="F:hydrolase activity"/>
    <property type="evidence" value="ECO:0007669"/>
    <property type="project" value="UniProtKB-UniRule"/>
</dbReference>
<keyword evidence="1 4" id="KW-0378">Hydrolase</keyword>
<sequence length="300" mass="34117">MADKALKKNNIKKVALIFEGGGMRCAFSSGIANSLVENNLFFDYIAGISAGTSTLVNYMTRDPKRTKDSFVGIVDDPQFAGWSYFIKGKGFFNAEYVYEHTAYPGGSLPLNYEDFSSNPAFYRIVAYDVKTGKAKNFSRDDVSSLSDLTKIVRASSSLPIVMPYTKIDDKVYYDGGLTGGIPIDIAIEDGFDKFFIVRTQERGYRKPQVKHPKMTRTYFKKFPNVAEAIIARPDIYNKQCDMVEKLEEEGKAYVVYPDTMPIKNRELDRKKLEAIYEMALDMGKRDIDKWKNFLSDYVED</sequence>
<dbReference type="SUPFAM" id="SSF52151">
    <property type="entry name" value="FabD/lysophospholipase-like"/>
    <property type="match status" value="1"/>
</dbReference>
<dbReference type="RefSeq" id="WP_021934595.1">
    <property type="nucleotide sequence ID" value="NZ_JADMXM010000007.1"/>
</dbReference>